<evidence type="ECO:0000313" key="2">
    <source>
        <dbReference type="Proteomes" id="UP000271162"/>
    </source>
</evidence>
<accession>A0A0N4Y6Z2</accession>
<name>A0A0N4Y6Z2_NIPBR</name>
<keyword evidence="2" id="KW-1185">Reference proteome</keyword>
<proteinExistence type="predicted"/>
<reference evidence="3" key="1">
    <citation type="submission" date="2017-02" db="UniProtKB">
        <authorList>
            <consortium name="WormBaseParasite"/>
        </authorList>
    </citation>
    <scope>IDENTIFICATION</scope>
</reference>
<dbReference type="Proteomes" id="UP000271162">
    <property type="component" value="Unassembled WGS sequence"/>
</dbReference>
<dbReference type="WBParaSite" id="NBR_0001189401-mRNA-1">
    <property type="protein sequence ID" value="NBR_0001189401-mRNA-1"/>
    <property type="gene ID" value="NBR_0001189401"/>
</dbReference>
<organism evidence="3">
    <name type="scientific">Nippostrongylus brasiliensis</name>
    <name type="common">Rat hookworm</name>
    <dbReference type="NCBI Taxonomy" id="27835"/>
    <lineage>
        <taxon>Eukaryota</taxon>
        <taxon>Metazoa</taxon>
        <taxon>Ecdysozoa</taxon>
        <taxon>Nematoda</taxon>
        <taxon>Chromadorea</taxon>
        <taxon>Rhabditida</taxon>
        <taxon>Rhabditina</taxon>
        <taxon>Rhabditomorpha</taxon>
        <taxon>Strongyloidea</taxon>
        <taxon>Heligmosomidae</taxon>
        <taxon>Nippostrongylus</taxon>
    </lineage>
</organism>
<sequence>MVASTGRALVSFSRHNSLKVLTQSHRKVHASRFWTCFQYSWFAAGYTDSHPGPCVTPTDFAFNEVRSARGLATAAANPVHADTCALGIFFFCPGSGLLQYAGRSVDY</sequence>
<protein>
    <submittedName>
        <fullName evidence="3">Secreted protein</fullName>
    </submittedName>
</protein>
<gene>
    <name evidence="1" type="ORF">NBR_LOCUS11895</name>
</gene>
<evidence type="ECO:0000313" key="1">
    <source>
        <dbReference type="EMBL" id="VDL75484.1"/>
    </source>
</evidence>
<evidence type="ECO:0000313" key="3">
    <source>
        <dbReference type="WBParaSite" id="NBR_0001189401-mRNA-1"/>
    </source>
</evidence>
<reference evidence="1 2" key="2">
    <citation type="submission" date="2018-11" db="EMBL/GenBank/DDBJ databases">
        <authorList>
            <consortium name="Pathogen Informatics"/>
        </authorList>
    </citation>
    <scope>NUCLEOTIDE SEQUENCE [LARGE SCALE GENOMIC DNA]</scope>
</reference>
<dbReference type="AlphaFoldDB" id="A0A0N4Y6Z2"/>
<dbReference type="EMBL" id="UYSL01020625">
    <property type="protein sequence ID" value="VDL75484.1"/>
    <property type="molecule type" value="Genomic_DNA"/>
</dbReference>